<gene>
    <name evidence="4" type="ORF">CS062_14320</name>
</gene>
<dbReference type="Pfam" id="PF17775">
    <property type="entry name" value="YchJ_M-like"/>
    <property type="match status" value="1"/>
</dbReference>
<dbReference type="InterPro" id="IPR048469">
    <property type="entry name" value="YchJ-like_M"/>
</dbReference>
<dbReference type="Pfam" id="PF02810">
    <property type="entry name" value="SEC-C"/>
    <property type="match status" value="1"/>
</dbReference>
<dbReference type="HAMAP" id="MF_00612">
    <property type="entry name" value="UPF0225"/>
    <property type="match status" value="1"/>
</dbReference>
<dbReference type="AlphaFoldDB" id="A0A2G9C838"/>
<dbReference type="InterPro" id="IPR004027">
    <property type="entry name" value="SEC_C_motif"/>
</dbReference>
<dbReference type="PANTHER" id="PTHR33747:SF1">
    <property type="entry name" value="ADENYLATE CYCLASE-ASSOCIATED CAP C-TERMINAL DOMAIN-CONTAINING PROTEIN"/>
    <property type="match status" value="1"/>
</dbReference>
<dbReference type="PANTHER" id="PTHR33747">
    <property type="entry name" value="UPF0225 PROTEIN SCO1677"/>
    <property type="match status" value="1"/>
</dbReference>
<dbReference type="EMBL" id="PEOG01000036">
    <property type="protein sequence ID" value="PIM52535.1"/>
    <property type="molecule type" value="Genomic_DNA"/>
</dbReference>
<organism evidence="4 5">
    <name type="scientific">Roseateles chitinivorans</name>
    <dbReference type="NCBI Taxonomy" id="2917965"/>
    <lineage>
        <taxon>Bacteria</taxon>
        <taxon>Pseudomonadati</taxon>
        <taxon>Pseudomonadota</taxon>
        <taxon>Betaproteobacteria</taxon>
        <taxon>Burkholderiales</taxon>
        <taxon>Sphaerotilaceae</taxon>
        <taxon>Roseateles</taxon>
    </lineage>
</organism>
<comment type="similarity">
    <text evidence="1 2">Belongs to the UPF0225 family.</text>
</comment>
<dbReference type="InterPro" id="IPR023006">
    <property type="entry name" value="YchJ-like"/>
</dbReference>
<dbReference type="Proteomes" id="UP000231501">
    <property type="component" value="Unassembled WGS sequence"/>
</dbReference>
<evidence type="ECO:0000259" key="3">
    <source>
        <dbReference type="Pfam" id="PF17775"/>
    </source>
</evidence>
<sequence>MAASACPCGSGRGYDACCGALHRAFAETGALAAPDAQALMRSRYTAYTLDLIDYLLATWHPDTRPESLERGERDLKWLGLEVRRHSRQDADHETVEFVARSKVGGRAHRMHEISRFVRANGAWLYLDGEID</sequence>
<comment type="caution">
    <text evidence="4">The sequence shown here is derived from an EMBL/GenBank/DDBJ whole genome shotgun (WGS) entry which is preliminary data.</text>
</comment>
<dbReference type="InterPro" id="IPR032710">
    <property type="entry name" value="NTF2-like_dom_sf"/>
</dbReference>
<evidence type="ECO:0000256" key="2">
    <source>
        <dbReference type="HAMAP-Rule" id="MF_00612"/>
    </source>
</evidence>
<dbReference type="Gene3D" id="3.10.450.50">
    <property type="match status" value="1"/>
</dbReference>
<dbReference type="OrthoDB" id="21421at2"/>
<feature type="domain" description="YchJ-like middle NTF2-like" evidence="3">
    <location>
        <begin position="36"/>
        <end position="128"/>
    </location>
</feature>
<evidence type="ECO:0000313" key="4">
    <source>
        <dbReference type="EMBL" id="PIM52535.1"/>
    </source>
</evidence>
<evidence type="ECO:0000313" key="5">
    <source>
        <dbReference type="Proteomes" id="UP000231501"/>
    </source>
</evidence>
<dbReference type="SUPFAM" id="SSF54427">
    <property type="entry name" value="NTF2-like"/>
    <property type="match status" value="1"/>
</dbReference>
<accession>A0A2G9C838</accession>
<keyword evidence="5" id="KW-1185">Reference proteome</keyword>
<name>A0A2G9C838_9BURK</name>
<evidence type="ECO:0000256" key="1">
    <source>
        <dbReference type="ARBA" id="ARBA00010839"/>
    </source>
</evidence>
<reference evidence="4 5" key="1">
    <citation type="submission" date="2017-11" db="EMBL/GenBank/DDBJ databases">
        <title>Draft genome sequence of Mitsuaria sp. HWN-4.</title>
        <authorList>
            <person name="Gundlapally S.R."/>
        </authorList>
    </citation>
    <scope>NUCLEOTIDE SEQUENCE [LARGE SCALE GENOMIC DNA]</scope>
    <source>
        <strain evidence="4 5">HWN-4</strain>
    </source>
</reference>
<proteinExistence type="inferred from homology"/>
<protein>
    <recommendedName>
        <fullName evidence="2">UPF0225 protein CS062_14320</fullName>
    </recommendedName>
</protein>